<reference evidence="2" key="2">
    <citation type="submission" date="2015-06" db="EMBL/GenBank/DDBJ databases">
        <title>Genome Sequence of Bacillus endophyticus and Analysis of its Companion Mechanism in the Ketogulonigenium vulgare-Bacillus strain Consortium.</title>
        <authorList>
            <person name="Jia N."/>
            <person name="Du J."/>
            <person name="Ding M.-Z."/>
            <person name="Gao F."/>
            <person name="Yuan Y.-J."/>
        </authorList>
    </citation>
    <scope>NUCLEOTIDE SEQUENCE [LARGE SCALE GENOMIC DNA]</scope>
    <source>
        <strain evidence="2">Hbe603</strain>
    </source>
</reference>
<dbReference type="GeneID" id="93699884"/>
<dbReference type="GO" id="GO:0008168">
    <property type="term" value="F:methyltransferase activity"/>
    <property type="evidence" value="ECO:0007669"/>
    <property type="project" value="UniProtKB-KW"/>
</dbReference>
<dbReference type="KEGG" id="beo:BEH_19975"/>
<reference evidence="1 2" key="1">
    <citation type="journal article" date="2015" name="PLoS ONE">
        <title>Genome Sequence of Bacillus endophyticus and Analysis of Its Companion Mechanism in the Ketogulonigenium vulgare-Bacillus Strain Consortium.</title>
        <authorList>
            <person name="Jia N."/>
            <person name="Du J."/>
            <person name="Ding M.Z."/>
            <person name="Gao F."/>
            <person name="Yuan Y.J."/>
        </authorList>
    </citation>
    <scope>NUCLEOTIDE SEQUENCE [LARGE SCALE GENOMIC DNA]</scope>
    <source>
        <strain evidence="1 2">Hbe603</strain>
    </source>
</reference>
<dbReference type="PATRIC" id="fig|135735.6.peg.4229"/>
<dbReference type="RefSeq" id="WP_019391458.1">
    <property type="nucleotide sequence ID" value="NZ_ALIM01000014.1"/>
</dbReference>
<dbReference type="Pfam" id="PF11116">
    <property type="entry name" value="DUF2624"/>
    <property type="match status" value="1"/>
</dbReference>
<organism evidence="1 2">
    <name type="scientific">Priestia filamentosa</name>
    <dbReference type="NCBI Taxonomy" id="1402861"/>
    <lineage>
        <taxon>Bacteria</taxon>
        <taxon>Bacillati</taxon>
        <taxon>Bacillota</taxon>
        <taxon>Bacilli</taxon>
        <taxon>Bacillales</taxon>
        <taxon>Bacillaceae</taxon>
        <taxon>Priestia</taxon>
    </lineage>
</organism>
<name>A0A1X7CXK8_9BACI</name>
<dbReference type="GO" id="GO:0032259">
    <property type="term" value="P:methylation"/>
    <property type="evidence" value="ECO:0007669"/>
    <property type="project" value="UniProtKB-KW"/>
</dbReference>
<evidence type="ECO:0000313" key="1">
    <source>
        <dbReference type="EMBL" id="AKO94167.1"/>
    </source>
</evidence>
<gene>
    <name evidence="1" type="ORF">BEH_19975</name>
</gene>
<accession>A0A0H4KJA4</accession>
<accession>A0A1X7CXK8</accession>
<dbReference type="EMBL" id="CP011974">
    <property type="protein sequence ID" value="AKO94167.1"/>
    <property type="molecule type" value="Genomic_DNA"/>
</dbReference>
<protein>
    <submittedName>
        <fullName evidence="1">tRNA methyltransferase</fullName>
    </submittedName>
</protein>
<proteinExistence type="predicted"/>
<dbReference type="InterPro" id="IPR020277">
    <property type="entry name" value="DUF2624"/>
</dbReference>
<dbReference type="Proteomes" id="UP000036202">
    <property type="component" value="Chromosome"/>
</dbReference>
<keyword evidence="1" id="KW-0489">Methyltransferase</keyword>
<sequence length="85" mass="9937">MGIFKQIVNNKINRMSVKELLKYSKKYDVSLTDTQAATLVNIMKEKKVDIFNVEERKELIKKIARVTDQQTARKINQLIQELIAK</sequence>
<dbReference type="OrthoDB" id="2969575at2"/>
<keyword evidence="1" id="KW-0808">Transferase</keyword>
<keyword evidence="2" id="KW-1185">Reference proteome</keyword>
<evidence type="ECO:0000313" key="2">
    <source>
        <dbReference type="Proteomes" id="UP000036202"/>
    </source>
</evidence>
<dbReference type="AlphaFoldDB" id="A0A1X7CXK8"/>